<organism evidence="1 2">
    <name type="scientific">Acrobeloides nanus</name>
    <dbReference type="NCBI Taxonomy" id="290746"/>
    <lineage>
        <taxon>Eukaryota</taxon>
        <taxon>Metazoa</taxon>
        <taxon>Ecdysozoa</taxon>
        <taxon>Nematoda</taxon>
        <taxon>Chromadorea</taxon>
        <taxon>Rhabditida</taxon>
        <taxon>Tylenchina</taxon>
        <taxon>Cephalobomorpha</taxon>
        <taxon>Cephaloboidea</taxon>
        <taxon>Cephalobidae</taxon>
        <taxon>Acrobeloides</taxon>
    </lineage>
</organism>
<evidence type="ECO:0000313" key="2">
    <source>
        <dbReference type="WBParaSite" id="ACRNAN_scaffold1996.g23067.t1"/>
    </source>
</evidence>
<dbReference type="AlphaFoldDB" id="A0A914D6V7"/>
<evidence type="ECO:0000313" key="1">
    <source>
        <dbReference type="Proteomes" id="UP000887540"/>
    </source>
</evidence>
<name>A0A914D6V7_9BILA</name>
<dbReference type="WBParaSite" id="ACRNAN_scaffold1996.g23067.t1">
    <property type="protein sequence ID" value="ACRNAN_scaffold1996.g23067.t1"/>
    <property type="gene ID" value="ACRNAN_scaffold1996.g23067"/>
</dbReference>
<dbReference type="Proteomes" id="UP000887540">
    <property type="component" value="Unplaced"/>
</dbReference>
<proteinExistence type="predicted"/>
<accession>A0A914D6V7</accession>
<reference evidence="2" key="1">
    <citation type="submission" date="2022-11" db="UniProtKB">
        <authorList>
            <consortium name="WormBaseParasite"/>
        </authorList>
    </citation>
    <scope>IDENTIFICATION</scope>
</reference>
<sequence length="115" mass="12961">MAFQVIYDSKRSGHFIILEWTPEERTVVVYNSLVPTMESIENTLTNTVRSQIIAILVIYTRVRRFPSELSGTFHSNETTGPAVYKVELNKTTVKIDSSWNEDNGSNKHATGSHSA</sequence>
<keyword evidence="1" id="KW-1185">Reference proteome</keyword>
<protein>
    <submittedName>
        <fullName evidence="2">Uncharacterized protein</fullName>
    </submittedName>
</protein>